<evidence type="ECO:0000256" key="3">
    <source>
        <dbReference type="SAM" id="MobiDB-lite"/>
    </source>
</evidence>
<dbReference type="Pfam" id="PF01648">
    <property type="entry name" value="ACPS"/>
    <property type="match status" value="1"/>
</dbReference>
<feature type="region of interest" description="Disordered" evidence="3">
    <location>
        <begin position="1"/>
        <end position="95"/>
    </location>
</feature>
<feature type="compositionally biased region" description="Basic and acidic residues" evidence="3">
    <location>
        <begin position="34"/>
        <end position="53"/>
    </location>
</feature>
<name>A0ABX1BYS8_9ACTN</name>
<dbReference type="InterPro" id="IPR050559">
    <property type="entry name" value="P-Pant_transferase_sf"/>
</dbReference>
<evidence type="ECO:0000256" key="1">
    <source>
        <dbReference type="ARBA" id="ARBA00010990"/>
    </source>
</evidence>
<dbReference type="SUPFAM" id="SSF56214">
    <property type="entry name" value="4'-phosphopantetheinyl transferase"/>
    <property type="match status" value="2"/>
</dbReference>
<dbReference type="InterPro" id="IPR037143">
    <property type="entry name" value="4-PPantetheinyl_Trfase_dom_sf"/>
</dbReference>
<dbReference type="RefSeq" id="WP_168103478.1">
    <property type="nucleotide sequence ID" value="NZ_JAATEN010000018.1"/>
</dbReference>
<comment type="similarity">
    <text evidence="1">Belongs to the P-Pant transferase superfamily. Gsp/Sfp/HetI/AcpT family.</text>
</comment>
<dbReference type="GO" id="GO:0016740">
    <property type="term" value="F:transferase activity"/>
    <property type="evidence" value="ECO:0007669"/>
    <property type="project" value="UniProtKB-KW"/>
</dbReference>
<dbReference type="PANTHER" id="PTHR12215:SF10">
    <property type="entry name" value="L-AMINOADIPATE-SEMIALDEHYDE DEHYDROGENASE-PHOSPHOPANTETHEINYL TRANSFERASE"/>
    <property type="match status" value="1"/>
</dbReference>
<evidence type="ECO:0000313" key="5">
    <source>
        <dbReference type="EMBL" id="NJQ02849.1"/>
    </source>
</evidence>
<feature type="domain" description="4'-phosphopantetheinyl transferase" evidence="4">
    <location>
        <begin position="208"/>
        <end position="270"/>
    </location>
</feature>
<evidence type="ECO:0000259" key="4">
    <source>
        <dbReference type="Pfam" id="PF01648"/>
    </source>
</evidence>
<dbReference type="Gene3D" id="3.90.470.20">
    <property type="entry name" value="4'-phosphopantetheinyl transferase domain"/>
    <property type="match status" value="1"/>
</dbReference>
<protein>
    <submittedName>
        <fullName evidence="5">4'-phosphopantetheinyl transferase superfamily protein</fullName>
    </submittedName>
</protein>
<reference evidence="5 6" key="1">
    <citation type="submission" date="2020-03" db="EMBL/GenBank/DDBJ databases">
        <title>WGS of actinomycetes isolated from Thailand.</title>
        <authorList>
            <person name="Thawai C."/>
        </authorList>
    </citation>
    <scope>NUCLEOTIDE SEQUENCE [LARGE SCALE GENOMIC DNA]</scope>
    <source>
        <strain evidence="5 6">PLAI 1-29</strain>
    </source>
</reference>
<comment type="caution">
    <text evidence="5">The sequence shown here is derived from an EMBL/GenBank/DDBJ whole genome shotgun (WGS) entry which is preliminary data.</text>
</comment>
<proteinExistence type="inferred from homology"/>
<organism evidence="5 6">
    <name type="scientific">Streptomyces zingiberis</name>
    <dbReference type="NCBI Taxonomy" id="2053010"/>
    <lineage>
        <taxon>Bacteria</taxon>
        <taxon>Bacillati</taxon>
        <taxon>Actinomycetota</taxon>
        <taxon>Actinomycetes</taxon>
        <taxon>Kitasatosporales</taxon>
        <taxon>Streptomycetaceae</taxon>
        <taxon>Streptomyces</taxon>
    </lineage>
</organism>
<evidence type="ECO:0000256" key="2">
    <source>
        <dbReference type="ARBA" id="ARBA00022679"/>
    </source>
</evidence>
<evidence type="ECO:0000313" key="6">
    <source>
        <dbReference type="Proteomes" id="UP000695264"/>
    </source>
</evidence>
<dbReference type="PANTHER" id="PTHR12215">
    <property type="entry name" value="PHOSPHOPANTETHEINE TRANSFERASE"/>
    <property type="match status" value="1"/>
</dbReference>
<accession>A0ABX1BYS8</accession>
<feature type="compositionally biased region" description="Gly residues" evidence="3">
    <location>
        <begin position="16"/>
        <end position="32"/>
    </location>
</feature>
<feature type="compositionally biased region" description="Low complexity" evidence="3">
    <location>
        <begin position="86"/>
        <end position="95"/>
    </location>
</feature>
<sequence>MTLHASGATPGARRSGPGGGTADGTAGDGAGEGPARDGVGEGPARDGAGDRAGDGASGATRGPDAEETGAEETGGHHGPVVRWFDPSGPAGALRPPAAGEPALWLVRVAEHAPYAAAVAGGVLDAAERGRAGAFVRAADRDRYRVAHLALRLLLGGYLDTEPRAVELVREPCPRCGGPHGRPAVSAGAPHFSLSHTGDLVLLAFADLPVGADVEEWPEERTVREVSAALHPGERAELAALPAGARRAAFARCWTRKEAHLKGTGAGLSGGLAATYTGTGPVPAPIPGWTLTDVPVPPGHAAACAVRREPPGAR</sequence>
<dbReference type="EMBL" id="JAATEN010000018">
    <property type="protein sequence ID" value="NJQ02849.1"/>
    <property type="molecule type" value="Genomic_DNA"/>
</dbReference>
<keyword evidence="2 5" id="KW-0808">Transferase</keyword>
<keyword evidence="6" id="KW-1185">Reference proteome</keyword>
<gene>
    <name evidence="5" type="ORF">HCK00_20475</name>
</gene>
<dbReference type="InterPro" id="IPR008278">
    <property type="entry name" value="4-PPantetheinyl_Trfase_dom"/>
</dbReference>
<dbReference type="Proteomes" id="UP000695264">
    <property type="component" value="Unassembled WGS sequence"/>
</dbReference>